<evidence type="ECO:0000313" key="6">
    <source>
        <dbReference type="Proteomes" id="UP000808349"/>
    </source>
</evidence>
<keyword evidence="2 3" id="KW-0808">Transferase</keyword>
<dbReference type="SMART" id="SM00825">
    <property type="entry name" value="PKS_KS"/>
    <property type="match status" value="1"/>
</dbReference>
<dbReference type="Pfam" id="PF02801">
    <property type="entry name" value="Ketoacyl-synt_C"/>
    <property type="match status" value="1"/>
</dbReference>
<dbReference type="GO" id="GO:0005829">
    <property type="term" value="C:cytosol"/>
    <property type="evidence" value="ECO:0007669"/>
    <property type="project" value="TreeGrafter"/>
</dbReference>
<dbReference type="InterPro" id="IPR020841">
    <property type="entry name" value="PKS_Beta-ketoAc_synthase_dom"/>
</dbReference>
<accession>A0A9D7XJS6</accession>
<evidence type="ECO:0000256" key="1">
    <source>
        <dbReference type="ARBA" id="ARBA00008467"/>
    </source>
</evidence>
<protein>
    <submittedName>
        <fullName evidence="5">Beta-ketoacyl-[acyl-carrier-protein] synthase family protein</fullName>
    </submittedName>
</protein>
<dbReference type="InterPro" id="IPR014031">
    <property type="entry name" value="Ketoacyl_synth_C"/>
</dbReference>
<evidence type="ECO:0000256" key="3">
    <source>
        <dbReference type="RuleBase" id="RU003694"/>
    </source>
</evidence>
<feature type="domain" description="Ketosynthase family 3 (KS3)" evidence="4">
    <location>
        <begin position="2"/>
        <end position="397"/>
    </location>
</feature>
<sequence length="398" mass="43452">MIPRVAITGYGIISSIGNNKAITENSLINFNSGLRQTQYIDTIYQNVFPFGEVPYTNEELFQLAQIKKQIQLDRTSLLGIIAFNECIQHANISTFNNNSVFYNATTVGGLCEVENQYLDLIDHNQTSKLALDQFNLECAICTERIIEEVEFPGLATTLSTACSSSANAIIMGARNIELEISEMAICGGTDALSKFTINGFNSLKNMDPNPCAPFDENRNGLNLGEGAAYLVLESEFAALKRNATIYGYLKGYANISESYHATAPSPQGIGAQMAMQKALEKAKLQPNEIHYINAHGTATINNDLAEANAINNLFHNVPVSSTKPYTGHTLAAAGSIEAVISLMSIRLQTLFPTLNFKTPMQDVDFIPIQNLITKKIEHVMSNSFGFSGSNSTLIFSKS</sequence>
<evidence type="ECO:0000259" key="4">
    <source>
        <dbReference type="PROSITE" id="PS52004"/>
    </source>
</evidence>
<dbReference type="InterPro" id="IPR016039">
    <property type="entry name" value="Thiolase-like"/>
</dbReference>
<organism evidence="5 6">
    <name type="scientific">Candidatus Defluviibacterium haderslevense</name>
    <dbReference type="NCBI Taxonomy" id="2981993"/>
    <lineage>
        <taxon>Bacteria</taxon>
        <taxon>Pseudomonadati</taxon>
        <taxon>Bacteroidota</taxon>
        <taxon>Saprospiria</taxon>
        <taxon>Saprospirales</taxon>
        <taxon>Saprospiraceae</taxon>
        <taxon>Candidatus Defluviibacterium</taxon>
    </lineage>
</organism>
<dbReference type="CDD" id="cd00834">
    <property type="entry name" value="KAS_I_II"/>
    <property type="match status" value="1"/>
</dbReference>
<dbReference type="EMBL" id="JADKFW010000021">
    <property type="protein sequence ID" value="MBK9719938.1"/>
    <property type="molecule type" value="Genomic_DNA"/>
</dbReference>
<dbReference type="Proteomes" id="UP000808349">
    <property type="component" value="Unassembled WGS sequence"/>
</dbReference>
<dbReference type="GO" id="GO:0006633">
    <property type="term" value="P:fatty acid biosynthetic process"/>
    <property type="evidence" value="ECO:0007669"/>
    <property type="project" value="InterPro"/>
</dbReference>
<reference evidence="5 6" key="1">
    <citation type="submission" date="2020-10" db="EMBL/GenBank/DDBJ databases">
        <title>Connecting structure to function with the recovery of over 1000 high-quality activated sludge metagenome-assembled genomes encoding full-length rRNA genes using long-read sequencing.</title>
        <authorList>
            <person name="Singleton C.M."/>
            <person name="Petriglieri F."/>
            <person name="Kristensen J.M."/>
            <person name="Kirkegaard R.H."/>
            <person name="Michaelsen T.Y."/>
            <person name="Andersen M.H."/>
            <person name="Karst S.M."/>
            <person name="Dueholm M.S."/>
            <person name="Nielsen P.H."/>
            <person name="Albertsen M."/>
        </authorList>
    </citation>
    <scope>NUCLEOTIDE SEQUENCE [LARGE SCALE GENOMIC DNA]</scope>
    <source>
        <strain evidence="5">Ribe_18-Q3-R11-54_BAT3C.373</strain>
    </source>
</reference>
<dbReference type="PROSITE" id="PS00606">
    <property type="entry name" value="KS3_1"/>
    <property type="match status" value="1"/>
</dbReference>
<dbReference type="PANTHER" id="PTHR11712:SF320">
    <property type="entry name" value="BETA-KETOACYL SYNTHASE"/>
    <property type="match status" value="1"/>
</dbReference>
<dbReference type="Pfam" id="PF00109">
    <property type="entry name" value="ketoacyl-synt"/>
    <property type="match status" value="1"/>
</dbReference>
<name>A0A9D7XJS6_9BACT</name>
<dbReference type="PROSITE" id="PS52004">
    <property type="entry name" value="KS3_2"/>
    <property type="match status" value="1"/>
</dbReference>
<dbReference type="InterPro" id="IPR000794">
    <property type="entry name" value="Beta-ketoacyl_synthase"/>
</dbReference>
<dbReference type="AlphaFoldDB" id="A0A9D7XJS6"/>
<evidence type="ECO:0000256" key="2">
    <source>
        <dbReference type="ARBA" id="ARBA00022679"/>
    </source>
</evidence>
<comment type="caution">
    <text evidence="5">The sequence shown here is derived from an EMBL/GenBank/DDBJ whole genome shotgun (WGS) entry which is preliminary data.</text>
</comment>
<dbReference type="Gene3D" id="3.40.47.10">
    <property type="match status" value="1"/>
</dbReference>
<comment type="similarity">
    <text evidence="1 3">Belongs to the thiolase-like superfamily. Beta-ketoacyl-ACP synthases family.</text>
</comment>
<dbReference type="InterPro" id="IPR018201">
    <property type="entry name" value="Ketoacyl_synth_AS"/>
</dbReference>
<dbReference type="InterPro" id="IPR014030">
    <property type="entry name" value="Ketoacyl_synth_N"/>
</dbReference>
<dbReference type="PANTHER" id="PTHR11712">
    <property type="entry name" value="POLYKETIDE SYNTHASE-RELATED"/>
    <property type="match status" value="1"/>
</dbReference>
<gene>
    <name evidence="5" type="ORF">IPO85_20995</name>
</gene>
<evidence type="ECO:0000313" key="5">
    <source>
        <dbReference type="EMBL" id="MBK9719938.1"/>
    </source>
</evidence>
<proteinExistence type="inferred from homology"/>
<dbReference type="GO" id="GO:0004315">
    <property type="term" value="F:3-oxoacyl-[acyl-carrier-protein] synthase activity"/>
    <property type="evidence" value="ECO:0007669"/>
    <property type="project" value="InterPro"/>
</dbReference>
<dbReference type="SUPFAM" id="SSF53901">
    <property type="entry name" value="Thiolase-like"/>
    <property type="match status" value="2"/>
</dbReference>